<dbReference type="SUPFAM" id="SSF46689">
    <property type="entry name" value="Homeodomain-like"/>
    <property type="match status" value="2"/>
</dbReference>
<dbReference type="SMART" id="SM00448">
    <property type="entry name" value="REC"/>
    <property type="match status" value="1"/>
</dbReference>
<keyword evidence="3" id="KW-0804">Transcription</keyword>
<dbReference type="EMBL" id="JAPRAT010000021">
    <property type="protein sequence ID" value="MCZ0703718.1"/>
    <property type="molecule type" value="Genomic_DNA"/>
</dbReference>
<dbReference type="SUPFAM" id="SSF52172">
    <property type="entry name" value="CheY-like"/>
    <property type="match status" value="1"/>
</dbReference>
<comment type="caution">
    <text evidence="7">The sequence shown here is derived from an EMBL/GenBank/DDBJ whole genome shotgun (WGS) entry which is preliminary data.</text>
</comment>
<dbReference type="InterPro" id="IPR020449">
    <property type="entry name" value="Tscrpt_reg_AraC-type_HTH"/>
</dbReference>
<protein>
    <submittedName>
        <fullName evidence="7">Response regulator</fullName>
    </submittedName>
</protein>
<feature type="modified residue" description="4-aspartylphosphate" evidence="4">
    <location>
        <position position="57"/>
    </location>
</feature>
<reference evidence="7" key="1">
    <citation type="submission" date="2022-11" db="EMBL/GenBank/DDBJ databases">
        <title>WGS of Natronobacillus azotifigens 24KS-1, an anaerobic diazotrophic haloalkaliphile from soda-rich habitats.</title>
        <authorList>
            <person name="Sorokin D.Y."/>
            <person name="Merkel A.Y."/>
        </authorList>
    </citation>
    <scope>NUCLEOTIDE SEQUENCE</scope>
    <source>
        <strain evidence="7">24KS-1</strain>
    </source>
</reference>
<dbReference type="PROSITE" id="PS50110">
    <property type="entry name" value="RESPONSE_REGULATORY"/>
    <property type="match status" value="1"/>
</dbReference>
<evidence type="ECO:0000259" key="5">
    <source>
        <dbReference type="PROSITE" id="PS01124"/>
    </source>
</evidence>
<evidence type="ECO:0000256" key="3">
    <source>
        <dbReference type="ARBA" id="ARBA00023163"/>
    </source>
</evidence>
<dbReference type="CDD" id="cd17536">
    <property type="entry name" value="REC_YesN-like"/>
    <property type="match status" value="1"/>
</dbReference>
<proteinExistence type="predicted"/>
<dbReference type="Pfam" id="PF00072">
    <property type="entry name" value="Response_reg"/>
    <property type="match status" value="1"/>
</dbReference>
<dbReference type="Pfam" id="PF12833">
    <property type="entry name" value="HTH_18"/>
    <property type="match status" value="1"/>
</dbReference>
<feature type="domain" description="HTH araC/xylS-type" evidence="5">
    <location>
        <begin position="156"/>
        <end position="254"/>
    </location>
</feature>
<dbReference type="PROSITE" id="PS01124">
    <property type="entry name" value="HTH_ARAC_FAMILY_2"/>
    <property type="match status" value="1"/>
</dbReference>
<dbReference type="PANTHER" id="PTHR43280:SF28">
    <property type="entry name" value="HTH-TYPE TRANSCRIPTIONAL ACTIVATOR RHAS"/>
    <property type="match status" value="1"/>
</dbReference>
<dbReference type="GO" id="GO:0043565">
    <property type="term" value="F:sequence-specific DNA binding"/>
    <property type="evidence" value="ECO:0007669"/>
    <property type="project" value="InterPro"/>
</dbReference>
<dbReference type="InterPro" id="IPR011006">
    <property type="entry name" value="CheY-like_superfamily"/>
</dbReference>
<accession>A0A9J6REA9</accession>
<dbReference type="InterPro" id="IPR001789">
    <property type="entry name" value="Sig_transdc_resp-reg_receiver"/>
</dbReference>
<dbReference type="RefSeq" id="WP_268780483.1">
    <property type="nucleotide sequence ID" value="NZ_JAPRAT010000021.1"/>
</dbReference>
<dbReference type="GO" id="GO:0000160">
    <property type="term" value="P:phosphorelay signal transduction system"/>
    <property type="evidence" value="ECO:0007669"/>
    <property type="project" value="InterPro"/>
</dbReference>
<name>A0A9J6REA9_9BACI</name>
<gene>
    <name evidence="7" type="ORF">OWO01_10845</name>
</gene>
<evidence type="ECO:0000256" key="4">
    <source>
        <dbReference type="PROSITE-ProRule" id="PRU00169"/>
    </source>
</evidence>
<dbReference type="InterPro" id="IPR009057">
    <property type="entry name" value="Homeodomain-like_sf"/>
</dbReference>
<keyword evidence="1" id="KW-0805">Transcription regulation</keyword>
<dbReference type="GO" id="GO:0003700">
    <property type="term" value="F:DNA-binding transcription factor activity"/>
    <property type="evidence" value="ECO:0007669"/>
    <property type="project" value="InterPro"/>
</dbReference>
<dbReference type="Gene3D" id="1.10.10.60">
    <property type="entry name" value="Homeodomain-like"/>
    <property type="match status" value="2"/>
</dbReference>
<keyword evidence="8" id="KW-1185">Reference proteome</keyword>
<evidence type="ECO:0000259" key="6">
    <source>
        <dbReference type="PROSITE" id="PS50110"/>
    </source>
</evidence>
<evidence type="ECO:0000256" key="1">
    <source>
        <dbReference type="ARBA" id="ARBA00023015"/>
    </source>
</evidence>
<evidence type="ECO:0000313" key="8">
    <source>
        <dbReference type="Proteomes" id="UP001084197"/>
    </source>
</evidence>
<evidence type="ECO:0000256" key="2">
    <source>
        <dbReference type="ARBA" id="ARBA00023125"/>
    </source>
</evidence>
<dbReference type="PANTHER" id="PTHR43280">
    <property type="entry name" value="ARAC-FAMILY TRANSCRIPTIONAL REGULATOR"/>
    <property type="match status" value="1"/>
</dbReference>
<organism evidence="7 8">
    <name type="scientific">Natronobacillus azotifigens</name>
    <dbReference type="NCBI Taxonomy" id="472978"/>
    <lineage>
        <taxon>Bacteria</taxon>
        <taxon>Bacillati</taxon>
        <taxon>Bacillota</taxon>
        <taxon>Bacilli</taxon>
        <taxon>Bacillales</taxon>
        <taxon>Bacillaceae</taxon>
        <taxon>Natronobacillus</taxon>
    </lineage>
</organism>
<keyword evidence="4" id="KW-0597">Phosphoprotein</keyword>
<dbReference type="PROSITE" id="PS00041">
    <property type="entry name" value="HTH_ARAC_FAMILY_1"/>
    <property type="match status" value="1"/>
</dbReference>
<dbReference type="Proteomes" id="UP001084197">
    <property type="component" value="Unassembled WGS sequence"/>
</dbReference>
<keyword evidence="2" id="KW-0238">DNA-binding</keyword>
<dbReference type="Gene3D" id="3.40.50.2300">
    <property type="match status" value="1"/>
</dbReference>
<feature type="domain" description="Response regulatory" evidence="6">
    <location>
        <begin position="5"/>
        <end position="122"/>
    </location>
</feature>
<sequence length="254" mass="29341">MNEKKILIVDDEPRTLNGLKRTLEKWSEGQHIIICCDNAHAAIDYLQKEPVHLLITDISMPEMTGLKLLDTLNKQSRLPMVIVISAYSEFEYAQEALRLGVANYLVKPVGKDKLIESVEEALDKQEDLMKTKVIEKMVDDHLIKVNRNDSCSRSIREAIEYIDEYYYADLSLKKVAAHVHLNPSYLSTLFKDELKLSFVEYLTRVRIQRAKQLLLTTDLNVTEIAEKVGYSTPKYFNKVFKEQEKVTPSGFRKK</sequence>
<dbReference type="PRINTS" id="PR00032">
    <property type="entry name" value="HTHARAC"/>
</dbReference>
<evidence type="ECO:0000313" key="7">
    <source>
        <dbReference type="EMBL" id="MCZ0703718.1"/>
    </source>
</evidence>
<dbReference type="SMART" id="SM00342">
    <property type="entry name" value="HTH_ARAC"/>
    <property type="match status" value="1"/>
</dbReference>
<dbReference type="InterPro" id="IPR018062">
    <property type="entry name" value="HTH_AraC-typ_CS"/>
</dbReference>
<dbReference type="AlphaFoldDB" id="A0A9J6REA9"/>
<dbReference type="InterPro" id="IPR018060">
    <property type="entry name" value="HTH_AraC"/>
</dbReference>